<dbReference type="EMBL" id="CP001958">
    <property type="protein sequence ID" value="ADG99234.1"/>
    <property type="molecule type" value="Genomic_DNA"/>
</dbReference>
<sequence length="299" mass="32010">MGVSQYASPPSELVRQLRVLHVELAAVVGDLAGKLKRCGWMAGPGSVDQGWAAGYDRACGGRSPDCGVVEAASDIVVVVGQLHDLVLSVDVLHQYRALGRTDHPAFPPGSVEVFKVPKIPRAYGEEPLRATWGERAMLRVSRKMWRGYALSNAAAAWSQAATALRATANRVPLVLDLVAQRASPERAEMARMLGSAHEDMRTVGDCFETLGKACSVYLDAATSPQLPLAELVQMAHDSTALLDSTCAPVSDIAGRLPKLAHDLFGLFMIEPMGDLPELSGACDWLNQPAGPEEEDEDAL</sequence>
<accession>D6ZD47</accession>
<organism evidence="1 2">
    <name type="scientific">Segniliparus rotundus (strain ATCC BAA-972 / CDC 1076 / CIP 108378 / DSM 44985 / JCM 13578)</name>
    <dbReference type="NCBI Taxonomy" id="640132"/>
    <lineage>
        <taxon>Bacteria</taxon>
        <taxon>Bacillati</taxon>
        <taxon>Actinomycetota</taxon>
        <taxon>Actinomycetes</taxon>
        <taxon>Mycobacteriales</taxon>
        <taxon>Segniliparaceae</taxon>
        <taxon>Segniliparus</taxon>
    </lineage>
</organism>
<dbReference type="KEGG" id="srt:Srot_2802"/>
<reference evidence="1 2" key="1">
    <citation type="journal article" date="2010" name="Stand. Genomic Sci.">
        <title>Complete genome sequence of Segniliparus rotundus type strain (CDC 1076).</title>
        <authorList>
            <person name="Sikorski J."/>
            <person name="Lapidus A."/>
            <person name="Copeland A."/>
            <person name="Misra M."/>
            <person name="Glavina Del Rio T."/>
            <person name="Nolan M."/>
            <person name="Lucas S."/>
            <person name="Chen F."/>
            <person name="Tice H."/>
            <person name="Cheng J.F."/>
            <person name="Jando M."/>
            <person name="Schneider S."/>
            <person name="Bruce D."/>
            <person name="Goodwin L."/>
            <person name="Pitluck S."/>
            <person name="Liolios K."/>
            <person name="Mikhailova N."/>
            <person name="Pati A."/>
            <person name="Ivanova N."/>
            <person name="Mavromatis K."/>
            <person name="Chen A."/>
            <person name="Palaniappan K."/>
            <person name="Chertkov O."/>
            <person name="Land M."/>
            <person name="Hauser L."/>
            <person name="Chang Y.J."/>
            <person name="Jeffries C.D."/>
            <person name="Brettin T."/>
            <person name="Detter J.C."/>
            <person name="Han C."/>
            <person name="Rohde M."/>
            <person name="Goker M."/>
            <person name="Bristow J."/>
            <person name="Eisen J.A."/>
            <person name="Markowitz V."/>
            <person name="Hugenholtz P."/>
            <person name="Kyrpides N.C."/>
            <person name="Klenk H.P."/>
        </authorList>
    </citation>
    <scope>NUCLEOTIDE SEQUENCE [LARGE SCALE GENOMIC DNA]</scope>
    <source>
        <strain evidence="2">ATCC BAA-972 / CDC 1076 / CIP 108378 / DSM 44985 / JCM 13578</strain>
    </source>
</reference>
<keyword evidence="2" id="KW-1185">Reference proteome</keyword>
<evidence type="ECO:0000313" key="1">
    <source>
        <dbReference type="EMBL" id="ADG99234.1"/>
    </source>
</evidence>
<dbReference type="Proteomes" id="UP000002247">
    <property type="component" value="Chromosome"/>
</dbReference>
<gene>
    <name evidence="1" type="ordered locus">Srot_2802</name>
</gene>
<dbReference type="AlphaFoldDB" id="D6ZD47"/>
<dbReference type="STRING" id="640132.Srot_2802"/>
<evidence type="ECO:0000313" key="2">
    <source>
        <dbReference type="Proteomes" id="UP000002247"/>
    </source>
</evidence>
<name>D6ZD47_SEGRD</name>
<protein>
    <submittedName>
        <fullName evidence="1">Uncharacterized protein</fullName>
    </submittedName>
</protein>
<proteinExistence type="predicted"/>
<dbReference type="HOGENOM" id="CLU_930323_0_0_11"/>